<accession>A0A5K1K217</accession>
<dbReference type="GO" id="GO:0042726">
    <property type="term" value="P:flavin-containing compound metabolic process"/>
    <property type="evidence" value="ECO:0007669"/>
    <property type="project" value="TreeGrafter"/>
</dbReference>
<dbReference type="EMBL" id="LR727055">
    <property type="protein sequence ID" value="VWO98607.1"/>
    <property type="molecule type" value="Genomic_DNA"/>
</dbReference>
<name>A0A5K1K217_9APHY</name>
<dbReference type="SUPFAM" id="SSF53218">
    <property type="entry name" value="Molybdenum cofactor biosynthesis proteins"/>
    <property type="match status" value="1"/>
</dbReference>
<proteinExistence type="predicted"/>
<dbReference type="InterPro" id="IPR036425">
    <property type="entry name" value="MoaB/Mog-like_dom_sf"/>
</dbReference>
<dbReference type="PANTHER" id="PTHR47675:SF1">
    <property type="entry name" value="MOLYBDOPTERIN BINDING DOMAIN PROTEIN (AFU_ORTHOLOGUE AFUA_5G11210)"/>
    <property type="match status" value="1"/>
</dbReference>
<dbReference type="PANTHER" id="PTHR47675">
    <property type="entry name" value="MOLYBDOPTERIN BINDING DOMAIN PROTEIN (AFU_ORTHOLOGUE AFUA_5G11210)"/>
    <property type="match status" value="1"/>
</dbReference>
<dbReference type="InterPro" id="IPR056596">
    <property type="entry name" value="FLAD1_M"/>
</dbReference>
<dbReference type="Gene3D" id="3.40.980.10">
    <property type="entry name" value="MoaB/Mog-like domain"/>
    <property type="match status" value="2"/>
</dbReference>
<reference evidence="2" key="1">
    <citation type="submission" date="2019-10" db="EMBL/GenBank/DDBJ databases">
        <authorList>
            <person name="Nor Muhammad N."/>
        </authorList>
    </citation>
    <scope>NUCLEOTIDE SEQUENCE</scope>
</reference>
<dbReference type="GO" id="GO:0047884">
    <property type="term" value="F:FAD diphosphatase activity"/>
    <property type="evidence" value="ECO:0007669"/>
    <property type="project" value="TreeGrafter"/>
</dbReference>
<feature type="domain" description="FAD synthase middle" evidence="1">
    <location>
        <begin position="169"/>
        <end position="239"/>
    </location>
</feature>
<dbReference type="Pfam" id="PF24102">
    <property type="entry name" value="FLAD1_M"/>
    <property type="match status" value="1"/>
</dbReference>
<dbReference type="AlphaFoldDB" id="A0A5K1K217"/>
<sequence length="250" mass="27801">MYALSVLSPSRVEAARRLVKTYDFVITTGGIGPTHDGEPPLPPLFLRASSHSLTGHARVGAADITYQSLAAAFEQPLEHHAETLRRMGEMIRHRTDLGKQTDDQRVARERMALFPARAEVLYIASDIWVPVVRLEGKLCIFPGIPKLFQRMVDGLVPFLPLPPPSERPYRQQVFTNLPESSIAPYLTTLQARVKDAGVRVGSYPLLAKGVYVSLIGRDQERIQALGEEVAREIQGRLVSEEEARKEKAAL</sequence>
<gene>
    <name evidence="2" type="primary">F9WZ47</name>
</gene>
<evidence type="ECO:0000259" key="1">
    <source>
        <dbReference type="Pfam" id="PF24102"/>
    </source>
</evidence>
<organism evidence="2">
    <name type="scientific">Ganoderma boninense</name>
    <dbReference type="NCBI Taxonomy" id="34458"/>
    <lineage>
        <taxon>Eukaryota</taxon>
        <taxon>Fungi</taxon>
        <taxon>Dikarya</taxon>
        <taxon>Basidiomycota</taxon>
        <taxon>Agaricomycotina</taxon>
        <taxon>Agaricomycetes</taxon>
        <taxon>Polyporales</taxon>
        <taxon>Polyporaceae</taxon>
        <taxon>Ganoderma</taxon>
    </lineage>
</organism>
<evidence type="ECO:0000313" key="2">
    <source>
        <dbReference type="EMBL" id="VWO98607.1"/>
    </source>
</evidence>
<protein>
    <recommendedName>
        <fullName evidence="1">FAD synthase middle domain-containing protein</fullName>
    </recommendedName>
</protein>